<feature type="compositionally biased region" description="Acidic residues" evidence="1">
    <location>
        <begin position="204"/>
        <end position="219"/>
    </location>
</feature>
<dbReference type="OrthoDB" id="2151530at2759"/>
<dbReference type="Proteomes" id="UP000275408">
    <property type="component" value="Unassembled WGS sequence"/>
</dbReference>
<name>A0A3M6UHS3_POCDA</name>
<comment type="caution">
    <text evidence="3">The sequence shown here is derived from an EMBL/GenBank/DDBJ whole genome shotgun (WGS) entry which is preliminary data.</text>
</comment>
<feature type="non-terminal residue" evidence="3">
    <location>
        <position position="1"/>
    </location>
</feature>
<feature type="domain" description="DUF4614" evidence="2">
    <location>
        <begin position="294"/>
        <end position="474"/>
    </location>
</feature>
<dbReference type="InterPro" id="IPR027884">
    <property type="entry name" value="DUF4614"/>
</dbReference>
<feature type="region of interest" description="Disordered" evidence="1">
    <location>
        <begin position="92"/>
        <end position="150"/>
    </location>
</feature>
<dbReference type="PANTHER" id="PTHR22409:SF2">
    <property type="entry name" value="CHROMOSOME 19 OPEN READING FRAME 44"/>
    <property type="match status" value="1"/>
</dbReference>
<feature type="compositionally biased region" description="Low complexity" evidence="1">
    <location>
        <begin position="311"/>
        <end position="326"/>
    </location>
</feature>
<evidence type="ECO:0000313" key="3">
    <source>
        <dbReference type="EMBL" id="RMX53201.1"/>
    </source>
</evidence>
<feature type="compositionally biased region" description="Polar residues" evidence="1">
    <location>
        <begin position="234"/>
        <end position="246"/>
    </location>
</feature>
<feature type="compositionally biased region" description="Basic and acidic residues" evidence="1">
    <location>
        <begin position="221"/>
        <end position="233"/>
    </location>
</feature>
<reference evidence="3 4" key="1">
    <citation type="journal article" date="2018" name="Sci. Rep.">
        <title>Comparative analysis of the Pocillopora damicornis genome highlights role of immune system in coral evolution.</title>
        <authorList>
            <person name="Cunning R."/>
            <person name="Bay R.A."/>
            <person name="Gillette P."/>
            <person name="Baker A.C."/>
            <person name="Traylor-Knowles N."/>
        </authorList>
    </citation>
    <scope>NUCLEOTIDE SEQUENCE [LARGE SCALE GENOMIC DNA]</scope>
    <source>
        <strain evidence="3">RSMAS</strain>
        <tissue evidence="3">Whole animal</tissue>
    </source>
</reference>
<dbReference type="EMBL" id="RCHS01001491">
    <property type="protein sequence ID" value="RMX53201.1"/>
    <property type="molecule type" value="Genomic_DNA"/>
</dbReference>
<evidence type="ECO:0000256" key="1">
    <source>
        <dbReference type="SAM" id="MobiDB-lite"/>
    </source>
</evidence>
<accession>A0A3M6UHS3</accession>
<evidence type="ECO:0000259" key="2">
    <source>
        <dbReference type="Pfam" id="PF15391"/>
    </source>
</evidence>
<feature type="region of interest" description="Disordered" evidence="1">
    <location>
        <begin position="19"/>
        <end position="53"/>
    </location>
</feature>
<evidence type="ECO:0000313" key="4">
    <source>
        <dbReference type="Proteomes" id="UP000275408"/>
    </source>
</evidence>
<keyword evidence="4" id="KW-1185">Reference proteome</keyword>
<dbReference type="AlphaFoldDB" id="A0A3M6UHS3"/>
<dbReference type="PANTHER" id="PTHR22409">
    <property type="entry name" value="CHROMOSOME 19 OPEN READING FRAME 44"/>
    <property type="match status" value="1"/>
</dbReference>
<feature type="region of interest" description="Disordered" evidence="1">
    <location>
        <begin position="202"/>
        <end position="359"/>
    </location>
</feature>
<proteinExistence type="predicted"/>
<organism evidence="3 4">
    <name type="scientific">Pocillopora damicornis</name>
    <name type="common">Cauliflower coral</name>
    <name type="synonym">Millepora damicornis</name>
    <dbReference type="NCBI Taxonomy" id="46731"/>
    <lineage>
        <taxon>Eukaryota</taxon>
        <taxon>Metazoa</taxon>
        <taxon>Cnidaria</taxon>
        <taxon>Anthozoa</taxon>
        <taxon>Hexacorallia</taxon>
        <taxon>Scleractinia</taxon>
        <taxon>Astrocoeniina</taxon>
        <taxon>Pocilloporidae</taxon>
        <taxon>Pocillopora</taxon>
    </lineage>
</organism>
<protein>
    <recommendedName>
        <fullName evidence="2">DUF4614 domain-containing protein</fullName>
    </recommendedName>
</protein>
<dbReference type="InterPro" id="IPR040120">
    <property type="entry name" value="C19orf44-like"/>
</dbReference>
<sequence>HRVFIKTLVYLAFSLRSEKMSSKKGKWKDSAQQARRLSQTSSSNLTRKGSLIEEETSAKELEEYLETLKKKSGIRSLWRGNSFDKVVRDDEDKTPDISISSMEDEELDERLPSEKADDDDDDDDFKVNVQMFSPSPSPTNPDTSDGSINPMKGLQMAEFAFSDDGQSEKMQANNKLEDKIKSLIVSDKDIRSVVNDLSEPAEVLTEDEVEEEIEEDVVDVVDGKNDKITDRQESSPPRTLSDVENQTTRKREKTRTKSQNSYTSDFSSLSEIETHNERSHSQTQNDSKGSRSSRRSRSFQSSRSSEKSRSSHSSRSSQSARSSRSSRSTKHSRSSDNSRSKQSISEYSNSKGKDSRNRYRCDVGVQTLPPTEQFTVPPALGVGMATSGPRLGMQYVDPTPIATHTVSPEAMEAMTAYNPAIVALNNMLREQIRLVEQFVEINQRMYESYSTGVNSNYRYTTLEDTQQFIRKNRPKVVSYEEALKQVKEEERY</sequence>
<feature type="compositionally biased region" description="Polar residues" evidence="1">
    <location>
        <begin position="30"/>
        <end position="47"/>
    </location>
</feature>
<gene>
    <name evidence="3" type="ORF">pdam_00020632</name>
</gene>
<dbReference type="Pfam" id="PF15391">
    <property type="entry name" value="DUF4614"/>
    <property type="match status" value="1"/>
</dbReference>
<feature type="compositionally biased region" description="Polar residues" evidence="1">
    <location>
        <begin position="258"/>
        <end position="271"/>
    </location>
</feature>